<keyword evidence="4" id="KW-1185">Reference proteome</keyword>
<protein>
    <submittedName>
        <fullName evidence="3">MnmE</fullName>
        <ecNumber evidence="3">3.6.-.-</ecNumber>
    </submittedName>
</protein>
<dbReference type="OrthoDB" id="188276at2759"/>
<dbReference type="InterPro" id="IPR011021">
    <property type="entry name" value="Arrestin-like_N"/>
</dbReference>
<keyword evidence="3" id="KW-0378">Hydrolase</keyword>
<feature type="domain" description="TrmE-type G" evidence="2">
    <location>
        <begin position="524"/>
        <end position="718"/>
    </location>
</feature>
<evidence type="ECO:0000313" key="4">
    <source>
        <dbReference type="Proteomes" id="UP000683360"/>
    </source>
</evidence>
<dbReference type="PROSITE" id="PS51709">
    <property type="entry name" value="G_TRME"/>
    <property type="match status" value="1"/>
</dbReference>
<dbReference type="Gene3D" id="1.20.120.430">
    <property type="entry name" value="tRNA modification GTPase MnmE domain 2"/>
    <property type="match status" value="1"/>
</dbReference>
<dbReference type="Gene3D" id="3.30.1360.120">
    <property type="entry name" value="Probable tRNA modification gtpase trme, domain 1"/>
    <property type="match status" value="1"/>
</dbReference>
<dbReference type="GO" id="GO:0002098">
    <property type="term" value="P:tRNA wobble uridine modification"/>
    <property type="evidence" value="ECO:0007669"/>
    <property type="project" value="TreeGrafter"/>
</dbReference>
<gene>
    <name evidence="3" type="ORF">MEDL_46574</name>
</gene>
<dbReference type="NCBIfam" id="TIGR00231">
    <property type="entry name" value="small_GTP"/>
    <property type="match status" value="1"/>
</dbReference>
<dbReference type="SUPFAM" id="SSF81296">
    <property type="entry name" value="E set domains"/>
    <property type="match status" value="1"/>
</dbReference>
<sequence length="797" mass="89892">MVVGNTGEQFITLQMKNTSNSWRREMMLKPGEYRYPFQFQIPPSSPSSFEGGIGRVPRTRRSRFQNAVLFVLCLWSISGKHNIPVSGYVPGEAIQINAELINHSNRNCEIWMELVQSIRYITARKTRTVNTVVQKTTARTVGKGDSDYWRGEQITVPPLPSTGLHGCNIIDIMYLWVLVCDPAGPAINLRVNIPIIIGGIPLVSAAQLYGNVNPMNTGTSAFPSPFQVFQKMSVTQPVYASFSTGNHLQNPGQADNSVAPSGDNQQDDTFTPQYPYYNWNTFKYNMLRFYFASILQMELCDWLIKILPVLQHFRHLSRLYILLFKKHSRPVWHTVTDNYTRLTQSRPSSVYTSKDTIFSLSSGHGKCGVAVIRVSGTKSSVVLKNLGRFKELPRPRYAVLRTLYDQTENIPIDHGLVLWFPVFFNNKLDLTEIEGLGDLIHAETEAQRRQALRQMEGNLGKLYDRWRSRIIKMMANVEAFIDFSEDENIEEDIINHVNKEVNDILLEIENHLHDNRRGERLRSGVRVTILGEPNVGKSSLLNLIAQRPAAIVSDIAGTTRDIVESAVNIGGYPVLLSDTAGLRESGDVIEKEGVRRALDRAKNSDLKVIMVSAKDIVKHFQDYEMFDLRVYIEETLKQLGLSEHGVTGNMFSDKQNSTSDDIDEVADILIIINKTDLIQEGIVKTVIDSTDKLQICAVSCTNEDGITEFLEVLTKKLENLCGNPLSGNPSLTQARHRQHLCNCVSQLHLYQHYIDLEDVVLAAQSLRRGTREIGKITGKITSEDILDVIFKDFCIGK</sequence>
<dbReference type="InterPro" id="IPR031168">
    <property type="entry name" value="G_TrmE"/>
</dbReference>
<dbReference type="InterPro" id="IPR027417">
    <property type="entry name" value="P-loop_NTPase"/>
</dbReference>
<dbReference type="SMART" id="SM01017">
    <property type="entry name" value="Arrestin_C"/>
    <property type="match status" value="1"/>
</dbReference>
<dbReference type="Gene3D" id="3.40.50.300">
    <property type="entry name" value="P-loop containing nucleotide triphosphate hydrolases"/>
    <property type="match status" value="1"/>
</dbReference>
<dbReference type="Pfam" id="PF02752">
    <property type="entry name" value="Arrestin_C"/>
    <property type="match status" value="1"/>
</dbReference>
<dbReference type="EC" id="3.6.-.-" evidence="3"/>
<comment type="similarity">
    <text evidence="1">Belongs to the arrestin family.</text>
</comment>
<accession>A0A8S3TYR5</accession>
<proteinExistence type="inferred from homology"/>
<dbReference type="Proteomes" id="UP000683360">
    <property type="component" value="Unassembled WGS sequence"/>
</dbReference>
<dbReference type="InterPro" id="IPR011022">
    <property type="entry name" value="Arrestin_C-like"/>
</dbReference>
<organism evidence="3 4">
    <name type="scientific">Mytilus edulis</name>
    <name type="common">Blue mussel</name>
    <dbReference type="NCBI Taxonomy" id="6550"/>
    <lineage>
        <taxon>Eukaryota</taxon>
        <taxon>Metazoa</taxon>
        <taxon>Spiralia</taxon>
        <taxon>Lophotrochozoa</taxon>
        <taxon>Mollusca</taxon>
        <taxon>Bivalvia</taxon>
        <taxon>Autobranchia</taxon>
        <taxon>Pteriomorphia</taxon>
        <taxon>Mytilida</taxon>
        <taxon>Mytiloidea</taxon>
        <taxon>Mytilidae</taxon>
        <taxon>Mytilinae</taxon>
        <taxon>Mytilus</taxon>
    </lineage>
</organism>
<dbReference type="InterPro" id="IPR025867">
    <property type="entry name" value="MnmE_helical"/>
</dbReference>
<dbReference type="EMBL" id="CAJPWZ010002221">
    <property type="protein sequence ID" value="CAG2233903.1"/>
    <property type="molecule type" value="Genomic_DNA"/>
</dbReference>
<dbReference type="InterPro" id="IPR005225">
    <property type="entry name" value="Small_GTP-bd"/>
</dbReference>
<evidence type="ECO:0000259" key="2">
    <source>
        <dbReference type="PROSITE" id="PS51709"/>
    </source>
</evidence>
<dbReference type="InterPro" id="IPR027368">
    <property type="entry name" value="MnmE_dom2"/>
</dbReference>
<dbReference type="Pfam" id="PF00339">
    <property type="entry name" value="Arrestin_N"/>
    <property type="match status" value="1"/>
</dbReference>
<reference evidence="3" key="1">
    <citation type="submission" date="2021-03" db="EMBL/GenBank/DDBJ databases">
        <authorList>
            <person name="Bekaert M."/>
        </authorList>
    </citation>
    <scope>NUCLEOTIDE SEQUENCE</scope>
</reference>
<evidence type="ECO:0000256" key="1">
    <source>
        <dbReference type="ARBA" id="ARBA00005298"/>
    </source>
</evidence>
<dbReference type="SUPFAM" id="SSF103025">
    <property type="entry name" value="Folate-binding domain"/>
    <property type="match status" value="1"/>
</dbReference>
<name>A0A8S3TYR5_MYTED</name>
<dbReference type="Gene3D" id="2.60.40.640">
    <property type="match status" value="2"/>
</dbReference>
<dbReference type="InterPro" id="IPR006073">
    <property type="entry name" value="GTP-bd"/>
</dbReference>
<dbReference type="GO" id="GO:0005525">
    <property type="term" value="F:GTP binding"/>
    <property type="evidence" value="ECO:0007669"/>
    <property type="project" value="InterPro"/>
</dbReference>
<dbReference type="GO" id="GO:0005739">
    <property type="term" value="C:mitochondrion"/>
    <property type="evidence" value="ECO:0007669"/>
    <property type="project" value="TreeGrafter"/>
</dbReference>
<dbReference type="InterPro" id="IPR014752">
    <property type="entry name" value="Arrestin-like_C"/>
</dbReference>
<dbReference type="GO" id="GO:0030488">
    <property type="term" value="P:tRNA methylation"/>
    <property type="evidence" value="ECO:0007669"/>
    <property type="project" value="TreeGrafter"/>
</dbReference>
<dbReference type="Pfam" id="PF01926">
    <property type="entry name" value="MMR_HSR1"/>
    <property type="match status" value="1"/>
</dbReference>
<evidence type="ECO:0000313" key="3">
    <source>
        <dbReference type="EMBL" id="CAG2233903.1"/>
    </source>
</evidence>
<dbReference type="InterPro" id="IPR014756">
    <property type="entry name" value="Ig_E-set"/>
</dbReference>
<dbReference type="PANTHER" id="PTHR42714:SF2">
    <property type="entry name" value="TRNA MODIFICATION GTPASE GTPBP3, MITOCHONDRIAL"/>
    <property type="match status" value="1"/>
</dbReference>
<dbReference type="PANTHER" id="PTHR42714">
    <property type="entry name" value="TRNA MODIFICATION GTPASE GTPBP3"/>
    <property type="match status" value="1"/>
</dbReference>
<dbReference type="InterPro" id="IPR027266">
    <property type="entry name" value="TrmE/GcvT-like"/>
</dbReference>
<dbReference type="GO" id="GO:0016787">
    <property type="term" value="F:hydrolase activity"/>
    <property type="evidence" value="ECO:0007669"/>
    <property type="project" value="UniProtKB-KW"/>
</dbReference>
<dbReference type="SUPFAM" id="SSF52540">
    <property type="entry name" value="P-loop containing nucleoside triphosphate hydrolases"/>
    <property type="match status" value="1"/>
</dbReference>
<dbReference type="Pfam" id="PF10396">
    <property type="entry name" value="TrmE_N"/>
    <property type="match status" value="1"/>
</dbReference>
<dbReference type="AlphaFoldDB" id="A0A8S3TYR5"/>
<dbReference type="CDD" id="cd04164">
    <property type="entry name" value="trmE"/>
    <property type="match status" value="1"/>
</dbReference>
<dbReference type="SUPFAM" id="SSF116878">
    <property type="entry name" value="TrmE connector domain"/>
    <property type="match status" value="1"/>
</dbReference>
<dbReference type="Pfam" id="PF12631">
    <property type="entry name" value="MnmE_helical"/>
    <property type="match status" value="1"/>
</dbReference>
<dbReference type="InterPro" id="IPR018948">
    <property type="entry name" value="GTP-bd_TrmE_N"/>
</dbReference>
<comment type="caution">
    <text evidence="3">The sequence shown here is derived from an EMBL/GenBank/DDBJ whole genome shotgun (WGS) entry which is preliminary data.</text>
</comment>